<dbReference type="Proteomes" id="UP000215767">
    <property type="component" value="Unassembled WGS sequence"/>
</dbReference>
<feature type="transmembrane region" description="Helical" evidence="5">
    <location>
        <begin position="90"/>
        <end position="110"/>
    </location>
</feature>
<accession>A0A261UG75</accession>
<keyword evidence="2 5" id="KW-1133">Transmembrane helix</keyword>
<protein>
    <recommendedName>
        <fullName evidence="6">Major facilitator superfamily (MFS) profile domain-containing protein</fullName>
    </recommendedName>
</protein>
<feature type="transmembrane region" description="Helical" evidence="5">
    <location>
        <begin position="322"/>
        <end position="344"/>
    </location>
</feature>
<dbReference type="PROSITE" id="PS50850">
    <property type="entry name" value="MFS"/>
    <property type="match status" value="1"/>
</dbReference>
<dbReference type="InterPro" id="IPR011701">
    <property type="entry name" value="MFS"/>
</dbReference>
<evidence type="ECO:0000256" key="5">
    <source>
        <dbReference type="SAM" id="Phobius"/>
    </source>
</evidence>
<feature type="transmembrane region" description="Helical" evidence="5">
    <location>
        <begin position="54"/>
        <end position="78"/>
    </location>
</feature>
<feature type="transmembrane region" description="Helical" evidence="5">
    <location>
        <begin position="416"/>
        <end position="436"/>
    </location>
</feature>
<dbReference type="InterPro" id="IPR036259">
    <property type="entry name" value="MFS_trans_sf"/>
</dbReference>
<evidence type="ECO:0000256" key="3">
    <source>
        <dbReference type="ARBA" id="ARBA00023136"/>
    </source>
</evidence>
<evidence type="ECO:0000313" key="8">
    <source>
        <dbReference type="Proteomes" id="UP000215767"/>
    </source>
</evidence>
<keyword evidence="3 5" id="KW-0472">Membrane</keyword>
<dbReference type="InterPro" id="IPR020846">
    <property type="entry name" value="MFS_dom"/>
</dbReference>
<feature type="region of interest" description="Disordered" evidence="4">
    <location>
        <begin position="18"/>
        <end position="44"/>
    </location>
</feature>
<dbReference type="GO" id="GO:0022857">
    <property type="term" value="F:transmembrane transporter activity"/>
    <property type="evidence" value="ECO:0007669"/>
    <property type="project" value="InterPro"/>
</dbReference>
<evidence type="ECO:0000256" key="4">
    <source>
        <dbReference type="SAM" id="MobiDB-lite"/>
    </source>
</evidence>
<evidence type="ECO:0000259" key="6">
    <source>
        <dbReference type="PROSITE" id="PS50850"/>
    </source>
</evidence>
<evidence type="ECO:0000256" key="2">
    <source>
        <dbReference type="ARBA" id="ARBA00022989"/>
    </source>
</evidence>
<dbReference type="PANTHER" id="PTHR11360:SF290">
    <property type="entry name" value="MONOCARBOXYLATE MFS PERMEASE"/>
    <property type="match status" value="1"/>
</dbReference>
<proteinExistence type="predicted"/>
<feature type="transmembrane region" description="Helical" evidence="5">
    <location>
        <begin position="350"/>
        <end position="371"/>
    </location>
</feature>
<feature type="transmembrane region" description="Helical" evidence="5">
    <location>
        <begin position="143"/>
        <end position="168"/>
    </location>
</feature>
<dbReference type="AlphaFoldDB" id="A0A261UG75"/>
<evidence type="ECO:0000256" key="1">
    <source>
        <dbReference type="ARBA" id="ARBA00022692"/>
    </source>
</evidence>
<dbReference type="InterPro" id="IPR050327">
    <property type="entry name" value="Proton-linked_MCT"/>
</dbReference>
<dbReference type="Pfam" id="PF07690">
    <property type="entry name" value="MFS_1"/>
    <property type="match status" value="1"/>
</dbReference>
<dbReference type="Gene3D" id="1.20.1250.20">
    <property type="entry name" value="MFS general substrate transporter like domains"/>
    <property type="match status" value="2"/>
</dbReference>
<reference evidence="8" key="1">
    <citation type="submission" date="2017-05" db="EMBL/GenBank/DDBJ databases">
        <title>Complete and WGS of Bordetella genogroups.</title>
        <authorList>
            <person name="Spilker T."/>
            <person name="Lipuma J."/>
        </authorList>
    </citation>
    <scope>NUCLEOTIDE SEQUENCE [LARGE SCALE GENOMIC DNA]</scope>
    <source>
        <strain evidence="8">AU8856</strain>
    </source>
</reference>
<feature type="transmembrane region" description="Helical" evidence="5">
    <location>
        <begin position="383"/>
        <end position="404"/>
    </location>
</feature>
<gene>
    <name evidence="7" type="ORF">CAL28_14035</name>
</gene>
<comment type="caution">
    <text evidence="7">The sequence shown here is derived from an EMBL/GenBank/DDBJ whole genome shotgun (WGS) entry which is preliminary data.</text>
</comment>
<organism evidence="7 8">
    <name type="scientific">Bordetella genomosp. 11</name>
    <dbReference type="NCBI Taxonomy" id="1416808"/>
    <lineage>
        <taxon>Bacteria</taxon>
        <taxon>Pseudomonadati</taxon>
        <taxon>Pseudomonadota</taxon>
        <taxon>Betaproteobacteria</taxon>
        <taxon>Burkholderiales</taxon>
        <taxon>Alcaligenaceae</taxon>
        <taxon>Bordetella</taxon>
    </lineage>
</organism>
<feature type="transmembrane region" description="Helical" evidence="5">
    <location>
        <begin position="211"/>
        <end position="231"/>
    </location>
</feature>
<name>A0A261UG75_9BORD</name>
<sequence>MAWVLALTADGIVIVAPMETKQQGRPQSQTREEGWPRPDGRAGTADMLDSRRSWIVATMALVCLGMSFGGPLIAIVGLKTIAADMGGARSVPALGGSLAWLGAAVGGVLMGRVAHRFGIRWTVIGGALSVCTGLAISTVGEPWALYVGHGVFIGLLGLAGLNAPLYVYISHWFLRRRGSALALLSSGNYIAGVVWPVIFEAVIDRFGWRTTMLGYGLIQAALVTTLALVFLRPPPAAASPPTTAAVARPGKVAGMRPNTVFVMLAAAGFLCCVPMAMPQGHLVALCSDRGLPATVGAAMLSALLAVAFMSRQAWGLVSDRIGGVRTALISSFMQMIAVSGYLYVQQQFGLFAVSIAYGLGFSALIPAYVLAMREIFPPHEAYWRVPSMLLMTGSGMAAGGWVAGFLYDRYGSYDPAFMLGVAANIVNLVLLATLTLRMHGGFRIPALRRA</sequence>
<feature type="transmembrane region" description="Helical" evidence="5">
    <location>
        <begin position="258"/>
        <end position="277"/>
    </location>
</feature>
<evidence type="ECO:0000313" key="7">
    <source>
        <dbReference type="EMBL" id="OZI60527.1"/>
    </source>
</evidence>
<keyword evidence="1 5" id="KW-0812">Transmembrane</keyword>
<dbReference type="PANTHER" id="PTHR11360">
    <property type="entry name" value="MONOCARBOXYLATE TRANSPORTER"/>
    <property type="match status" value="1"/>
</dbReference>
<feature type="transmembrane region" description="Helical" evidence="5">
    <location>
        <begin position="180"/>
        <end position="199"/>
    </location>
</feature>
<dbReference type="EMBL" id="NEVS01000004">
    <property type="protein sequence ID" value="OZI60527.1"/>
    <property type="molecule type" value="Genomic_DNA"/>
</dbReference>
<feature type="domain" description="Major facilitator superfamily (MFS) profile" evidence="6">
    <location>
        <begin position="55"/>
        <end position="439"/>
    </location>
</feature>
<keyword evidence="8" id="KW-1185">Reference proteome</keyword>
<dbReference type="SUPFAM" id="SSF103473">
    <property type="entry name" value="MFS general substrate transporter"/>
    <property type="match status" value="1"/>
</dbReference>
<dbReference type="OrthoDB" id="3573349at2"/>
<feature type="transmembrane region" description="Helical" evidence="5">
    <location>
        <begin position="117"/>
        <end position="137"/>
    </location>
</feature>
<feature type="compositionally biased region" description="Polar residues" evidence="4">
    <location>
        <begin position="20"/>
        <end position="29"/>
    </location>
</feature>
<feature type="transmembrane region" description="Helical" evidence="5">
    <location>
        <begin position="289"/>
        <end position="310"/>
    </location>
</feature>
<feature type="compositionally biased region" description="Basic and acidic residues" evidence="4">
    <location>
        <begin position="30"/>
        <end position="40"/>
    </location>
</feature>